<evidence type="ECO:0000259" key="3">
    <source>
        <dbReference type="Pfam" id="PF13359"/>
    </source>
</evidence>
<evidence type="ECO:0000256" key="2">
    <source>
        <dbReference type="ARBA" id="ARBA00022723"/>
    </source>
</evidence>
<dbReference type="Pfam" id="PF13359">
    <property type="entry name" value="DDE_Tnp_4"/>
    <property type="match status" value="1"/>
</dbReference>
<reference evidence="5" key="1">
    <citation type="submission" date="2025-08" db="UniProtKB">
        <authorList>
            <consortium name="RefSeq"/>
        </authorList>
    </citation>
    <scope>IDENTIFICATION</scope>
    <source>
        <tissue evidence="5">Gonads</tissue>
    </source>
</reference>
<name>A0A6J2Y823_SITOR</name>
<dbReference type="InterPro" id="IPR027806">
    <property type="entry name" value="HARBI1_dom"/>
</dbReference>
<accession>A0A6J2Y823</accession>
<sequence length="355" mass="40741">MLNEEYAALDSSDSDSDLEDVLLLEVFNRHNNVNRAEMYGAFNLNNLSETECKLYFRFEQDDIPRLAQALRVPNDLTTGSGHRCSGIEGLCILLRRLSYPNRLSELEYLFGKSAPALSKIIDYMLNHIYNNFGHKLSNLRNLHWLNLDRFQLYANAISQKGAPIPNWWAFIDGTARSICKPSENQEAYYSGHKRHHCVKYQALTCPDGMIVSLKGGYEGRKHDAAILRESQLYYQLERSARFPNGENFIIYGDKAYGIRELLLTPFANRAGMTPEQQEFNARISEVRIAVEWGFGKVIAEFAFLDYKKNQKLLLQEVASMYSTAVILINCHTCLYSNQTAKSFNIDPIELEEYLQ</sequence>
<dbReference type="KEGG" id="soy:115885268"/>
<dbReference type="RefSeq" id="XP_030759978.1">
    <property type="nucleotide sequence ID" value="XM_030904118.1"/>
</dbReference>
<organism evidence="4 5">
    <name type="scientific">Sitophilus oryzae</name>
    <name type="common">Rice weevil</name>
    <name type="synonym">Curculio oryzae</name>
    <dbReference type="NCBI Taxonomy" id="7048"/>
    <lineage>
        <taxon>Eukaryota</taxon>
        <taxon>Metazoa</taxon>
        <taxon>Ecdysozoa</taxon>
        <taxon>Arthropoda</taxon>
        <taxon>Hexapoda</taxon>
        <taxon>Insecta</taxon>
        <taxon>Pterygota</taxon>
        <taxon>Neoptera</taxon>
        <taxon>Endopterygota</taxon>
        <taxon>Coleoptera</taxon>
        <taxon>Polyphaga</taxon>
        <taxon>Cucujiformia</taxon>
        <taxon>Curculionidae</taxon>
        <taxon>Dryophthorinae</taxon>
        <taxon>Sitophilus</taxon>
    </lineage>
</organism>
<dbReference type="GO" id="GO:0046872">
    <property type="term" value="F:metal ion binding"/>
    <property type="evidence" value="ECO:0007669"/>
    <property type="project" value="UniProtKB-KW"/>
</dbReference>
<comment type="cofactor">
    <cofactor evidence="1">
        <name>a divalent metal cation</name>
        <dbReference type="ChEBI" id="CHEBI:60240"/>
    </cofactor>
</comment>
<evidence type="ECO:0000256" key="1">
    <source>
        <dbReference type="ARBA" id="ARBA00001968"/>
    </source>
</evidence>
<proteinExistence type="predicted"/>
<protein>
    <submittedName>
        <fullName evidence="5">Uncharacterized protein LOC115885268</fullName>
    </submittedName>
</protein>
<dbReference type="GeneID" id="115885268"/>
<feature type="domain" description="DDE Tnp4" evidence="3">
    <location>
        <begin position="171"/>
        <end position="329"/>
    </location>
</feature>
<keyword evidence="4" id="KW-1185">Reference proteome</keyword>
<evidence type="ECO:0000313" key="5">
    <source>
        <dbReference type="RefSeq" id="XP_030759978.1"/>
    </source>
</evidence>
<dbReference type="Proteomes" id="UP000504635">
    <property type="component" value="Unplaced"/>
</dbReference>
<dbReference type="InParanoid" id="A0A6J2Y823"/>
<keyword evidence="2" id="KW-0479">Metal-binding</keyword>
<evidence type="ECO:0000313" key="4">
    <source>
        <dbReference type="Proteomes" id="UP000504635"/>
    </source>
</evidence>
<gene>
    <name evidence="5" type="primary">LOC115885268</name>
</gene>
<dbReference type="PANTHER" id="PTHR34615:SF1">
    <property type="entry name" value="PX DOMAIN-CONTAINING PROTEIN"/>
    <property type="match status" value="1"/>
</dbReference>
<dbReference type="AlphaFoldDB" id="A0A6J2Y823"/>
<dbReference type="OrthoDB" id="5978526at2759"/>
<dbReference type="PANTHER" id="PTHR34615">
    <property type="entry name" value="PX DOMAIN-CONTAINING PROTEIN"/>
    <property type="match status" value="1"/>
</dbReference>